<comment type="caution">
    <text evidence="3">The sequence shown here is derived from an EMBL/GenBank/DDBJ whole genome shotgun (WGS) entry which is preliminary data.</text>
</comment>
<dbReference type="HOGENOM" id="CLU_000445_69_12_7"/>
<dbReference type="GO" id="GO:0000160">
    <property type="term" value="P:phosphorelay signal transduction system"/>
    <property type="evidence" value="ECO:0007669"/>
    <property type="project" value="InterPro"/>
</dbReference>
<feature type="domain" description="Response regulatory" evidence="2">
    <location>
        <begin position="1"/>
        <end position="108"/>
    </location>
</feature>
<feature type="modified residue" description="4-aspartylphosphate" evidence="1">
    <location>
        <position position="41"/>
    </location>
</feature>
<organism evidence="3 4">
    <name type="scientific">Sulfurimonas gotlandica (strain DSM 19862 / JCM 16533 / GD1)</name>
    <dbReference type="NCBI Taxonomy" id="929558"/>
    <lineage>
        <taxon>Bacteria</taxon>
        <taxon>Pseudomonadati</taxon>
        <taxon>Campylobacterota</taxon>
        <taxon>Epsilonproteobacteria</taxon>
        <taxon>Campylobacterales</taxon>
        <taxon>Sulfurimonadaceae</taxon>
        <taxon>Sulfurimonas</taxon>
    </lineage>
</organism>
<evidence type="ECO:0000259" key="2">
    <source>
        <dbReference type="PROSITE" id="PS50110"/>
    </source>
</evidence>
<name>B6BLA1_SULGG</name>
<keyword evidence="1" id="KW-0597">Phosphoprotein</keyword>
<accession>H1FRK1</accession>
<dbReference type="AlphaFoldDB" id="B6BLA1"/>
<reference evidence="3 4" key="1">
    <citation type="journal article" date="2012" name="Proc. Natl. Acad. Sci. U.S.A.">
        <title>Genome and physiology of a model Epsilonproteobacterium responsible for sulfide detoxification in marine oxygen depletion zones.</title>
        <authorList>
            <person name="Grote J."/>
            <person name="Schott T."/>
            <person name="Bruckner C.G."/>
            <person name="Glockner F.O."/>
            <person name="Jost G."/>
            <person name="Teeling H."/>
            <person name="Labrenz M."/>
            <person name="Jurgens K."/>
        </authorList>
    </citation>
    <scope>NUCLEOTIDE SEQUENCE [LARGE SCALE GENOMIC DNA]</scope>
    <source>
        <strain evidence="3 4">GD1</strain>
    </source>
</reference>
<dbReference type="InterPro" id="IPR001789">
    <property type="entry name" value="Sig_transdc_resp-reg_receiver"/>
</dbReference>
<evidence type="ECO:0000256" key="1">
    <source>
        <dbReference type="PROSITE-ProRule" id="PRU00169"/>
    </source>
</evidence>
<dbReference type="PANTHER" id="PTHR43228:SF1">
    <property type="entry name" value="TWO-COMPONENT RESPONSE REGULATOR ARR22"/>
    <property type="match status" value="1"/>
</dbReference>
<accession>B6BLA1</accession>
<sequence>MIIESFLEDFGVEDDEIFSFESGHDAIEFIKENSADIVFTDINMPKMDGYEFAKLVFEIQPSVLSSFFAISGDESPESYMNMKKVGVQRFLKKPINNAHFRHFVLPEILKRRK</sequence>
<keyword evidence="4" id="KW-1185">Reference proteome</keyword>
<dbReference type="Proteomes" id="UP000006431">
    <property type="component" value="Unassembled WGS sequence"/>
</dbReference>
<dbReference type="InterPro" id="IPR052048">
    <property type="entry name" value="ST_Response_Regulator"/>
</dbReference>
<proteinExistence type="predicted"/>
<dbReference type="EMBL" id="AFRZ01000001">
    <property type="protein sequence ID" value="EHP28554.1"/>
    <property type="molecule type" value="Genomic_DNA"/>
</dbReference>
<protein>
    <submittedName>
        <fullName evidence="3">Response regulator receiver domain-containing protein</fullName>
    </submittedName>
</protein>
<dbReference type="PATRIC" id="fig|929558.5.peg.26"/>
<dbReference type="Gene3D" id="3.40.50.2300">
    <property type="match status" value="1"/>
</dbReference>
<dbReference type="STRING" id="929558.SMGD1_0027"/>
<dbReference type="eggNOG" id="COG2201">
    <property type="taxonomic scope" value="Bacteria"/>
</dbReference>
<dbReference type="SMART" id="SM00448">
    <property type="entry name" value="REC"/>
    <property type="match status" value="1"/>
</dbReference>
<dbReference type="Pfam" id="PF00072">
    <property type="entry name" value="Response_reg"/>
    <property type="match status" value="1"/>
</dbReference>
<dbReference type="PROSITE" id="PS50110">
    <property type="entry name" value="RESPONSE_REGULATORY"/>
    <property type="match status" value="1"/>
</dbReference>
<dbReference type="InterPro" id="IPR011006">
    <property type="entry name" value="CheY-like_superfamily"/>
</dbReference>
<gene>
    <name evidence="3" type="ORF">SMGD1_0027</name>
</gene>
<dbReference type="PANTHER" id="PTHR43228">
    <property type="entry name" value="TWO-COMPONENT RESPONSE REGULATOR"/>
    <property type="match status" value="1"/>
</dbReference>
<dbReference type="SUPFAM" id="SSF52172">
    <property type="entry name" value="CheY-like"/>
    <property type="match status" value="1"/>
</dbReference>
<evidence type="ECO:0000313" key="4">
    <source>
        <dbReference type="Proteomes" id="UP000006431"/>
    </source>
</evidence>
<evidence type="ECO:0000313" key="3">
    <source>
        <dbReference type="EMBL" id="EHP28554.1"/>
    </source>
</evidence>